<reference evidence="5" key="1">
    <citation type="journal article" date="2019" name="Int. J. Syst. Evol. Microbiol.">
        <title>The Global Catalogue of Microorganisms (GCM) 10K type strain sequencing project: providing services to taxonomists for standard genome sequencing and annotation.</title>
        <authorList>
            <consortium name="The Broad Institute Genomics Platform"/>
            <consortium name="The Broad Institute Genome Sequencing Center for Infectious Disease"/>
            <person name="Wu L."/>
            <person name="Ma J."/>
        </authorList>
    </citation>
    <scope>NUCLEOTIDE SEQUENCE [LARGE SCALE GENOMIC DNA]</scope>
    <source>
        <strain evidence="5">JCM 19125</strain>
    </source>
</reference>
<dbReference type="Gene3D" id="3.40.50.12780">
    <property type="entry name" value="N-terminal domain of ligase-like"/>
    <property type="match status" value="1"/>
</dbReference>
<feature type="domain" description="AMP-dependent synthetase/ligase" evidence="3">
    <location>
        <begin position="19"/>
        <end position="435"/>
    </location>
</feature>
<dbReference type="InterPro" id="IPR000873">
    <property type="entry name" value="AMP-dep_synth/lig_dom"/>
</dbReference>
<dbReference type="Proteomes" id="UP001501521">
    <property type="component" value="Unassembled WGS sequence"/>
</dbReference>
<sequence>MGVREEIMAGAADSVGHMLRRRVAETPDKVAFMYPDGASEGPNTWSSLSWRQSNEIIEKLAAGLLARGLKYEDRVAICSSTRVEWIFLDLAIALAAGATTTVYPNTASGDVHYIVGDSGSVVFVAENATQLAKVLDDAEFDDQLHTIVVIDGTGVTFDERIISYDKLMELGEAHLREHPSALDDSVASTNHDTLSTLIYTSGTTGRPKGVRLNHLSWAYEGSGTKYLNIIGPDELQFLWLPLSHVFGKALIAAQLDYGFASAVDGRIDKIVQGLGEVHPTFMCGAPRIFEKVRAAVMTGNTGLKGKIARWAFSVGYRSIDDRLAGRSLSGALALQYKLADKLVFSKLKERLGGKMKFMISGSAKLSPQIQKWFYGAGILIVEGYGATETSAIASVDLPRDPHFGTVGPILPGIETKLADDGELLLRGPIITPGYHNLPEQTAEAIDDDGWYHTGDIAEIAPTGHIRITDRKKDLFKTSGGKFVAPQKVEGAIQANIPYVSQSIAVGEGRKYVSALVVLDPALLQTWAEKRDLGHLSYAELSQRPEIHASIEKWMARVNERLEKWETVKKFAILDHELTVENAGVTANMKVRRGAVTDKYADVVDTLYPRED</sequence>
<name>A0ABP9FLT0_9ACTN</name>
<comment type="caution">
    <text evidence="4">The sequence shown here is derived from an EMBL/GenBank/DDBJ whole genome shotgun (WGS) entry which is preliminary data.</text>
</comment>
<dbReference type="EMBL" id="BAABLV010000044">
    <property type="protein sequence ID" value="GAA4908143.1"/>
    <property type="molecule type" value="Genomic_DNA"/>
</dbReference>
<dbReference type="PANTHER" id="PTHR43272:SF33">
    <property type="entry name" value="AMP-BINDING DOMAIN-CONTAINING PROTEIN-RELATED"/>
    <property type="match status" value="1"/>
</dbReference>
<keyword evidence="2" id="KW-0067">ATP-binding</keyword>
<protein>
    <submittedName>
        <fullName evidence="4">AMP-dependent synthetase/ligase</fullName>
    </submittedName>
</protein>
<evidence type="ECO:0000313" key="5">
    <source>
        <dbReference type="Proteomes" id="UP001501521"/>
    </source>
</evidence>
<dbReference type="RefSeq" id="WP_345584255.1">
    <property type="nucleotide sequence ID" value="NZ_BAABLV010000044.1"/>
</dbReference>
<dbReference type="CDD" id="cd05907">
    <property type="entry name" value="VL_LC_FACS_like"/>
    <property type="match status" value="1"/>
</dbReference>
<dbReference type="InterPro" id="IPR020845">
    <property type="entry name" value="AMP-binding_CS"/>
</dbReference>
<gene>
    <name evidence="4" type="ORF">GCM10025789_29630</name>
</gene>
<dbReference type="PROSITE" id="PS00455">
    <property type="entry name" value="AMP_BINDING"/>
    <property type="match status" value="1"/>
</dbReference>
<evidence type="ECO:0000259" key="3">
    <source>
        <dbReference type="Pfam" id="PF00501"/>
    </source>
</evidence>
<dbReference type="SUPFAM" id="SSF56801">
    <property type="entry name" value="Acetyl-CoA synthetase-like"/>
    <property type="match status" value="1"/>
</dbReference>
<keyword evidence="1" id="KW-0547">Nucleotide-binding</keyword>
<dbReference type="InterPro" id="IPR042099">
    <property type="entry name" value="ANL_N_sf"/>
</dbReference>
<accession>A0ABP9FLT0</accession>
<evidence type="ECO:0000313" key="4">
    <source>
        <dbReference type="EMBL" id="GAA4908143.1"/>
    </source>
</evidence>
<dbReference type="Pfam" id="PF00501">
    <property type="entry name" value="AMP-binding"/>
    <property type="match status" value="1"/>
</dbReference>
<evidence type="ECO:0000256" key="2">
    <source>
        <dbReference type="ARBA" id="ARBA00022840"/>
    </source>
</evidence>
<dbReference type="Pfam" id="PF23562">
    <property type="entry name" value="AMP-binding_C_3"/>
    <property type="match status" value="1"/>
</dbReference>
<dbReference type="PANTHER" id="PTHR43272">
    <property type="entry name" value="LONG-CHAIN-FATTY-ACID--COA LIGASE"/>
    <property type="match status" value="1"/>
</dbReference>
<proteinExistence type="predicted"/>
<evidence type="ECO:0000256" key="1">
    <source>
        <dbReference type="ARBA" id="ARBA00022741"/>
    </source>
</evidence>
<keyword evidence="5" id="KW-1185">Reference proteome</keyword>
<organism evidence="4 5">
    <name type="scientific">Tessaracoccus lubricantis</name>
    <dbReference type="NCBI Taxonomy" id="545543"/>
    <lineage>
        <taxon>Bacteria</taxon>
        <taxon>Bacillati</taxon>
        <taxon>Actinomycetota</taxon>
        <taxon>Actinomycetes</taxon>
        <taxon>Propionibacteriales</taxon>
        <taxon>Propionibacteriaceae</taxon>
        <taxon>Tessaracoccus</taxon>
    </lineage>
</organism>